<keyword evidence="5" id="KW-1185">Reference proteome</keyword>
<name>A0A835WB14_9CHLO</name>
<dbReference type="InterPro" id="IPR024079">
    <property type="entry name" value="MetalloPept_cat_dom_sf"/>
</dbReference>
<accession>A0A835WB14</accession>
<feature type="compositionally biased region" description="Pro residues" evidence="2">
    <location>
        <begin position="956"/>
        <end position="973"/>
    </location>
</feature>
<feature type="compositionally biased region" description="Low complexity" evidence="2">
    <location>
        <begin position="1016"/>
        <end position="1028"/>
    </location>
</feature>
<feature type="region of interest" description="Disordered" evidence="2">
    <location>
        <begin position="829"/>
        <end position="857"/>
    </location>
</feature>
<feature type="compositionally biased region" description="Pro residues" evidence="2">
    <location>
        <begin position="936"/>
        <end position="946"/>
    </location>
</feature>
<feature type="region of interest" description="Disordered" evidence="2">
    <location>
        <begin position="289"/>
        <end position="318"/>
    </location>
</feature>
<protein>
    <recommendedName>
        <fullName evidence="6">Peptidase M43 pregnancy-associated plasma-A domain-containing protein</fullName>
    </recommendedName>
</protein>
<feature type="compositionally biased region" description="Pro residues" evidence="2">
    <location>
        <begin position="983"/>
        <end position="1015"/>
    </location>
</feature>
<dbReference type="PANTHER" id="PTHR47466:SF1">
    <property type="entry name" value="METALLOPROTEASE MEP1 (AFU_ORTHOLOGUE AFUA_1G07730)-RELATED"/>
    <property type="match status" value="1"/>
</dbReference>
<proteinExistence type="inferred from homology"/>
<dbReference type="Proteomes" id="UP000613740">
    <property type="component" value="Unassembled WGS sequence"/>
</dbReference>
<evidence type="ECO:0008006" key="6">
    <source>
        <dbReference type="Google" id="ProtNLM"/>
    </source>
</evidence>
<keyword evidence="3" id="KW-0732">Signal</keyword>
<evidence type="ECO:0000313" key="5">
    <source>
        <dbReference type="Proteomes" id="UP000613740"/>
    </source>
</evidence>
<gene>
    <name evidence="4" type="ORF">HYH02_009247</name>
</gene>
<comment type="similarity">
    <text evidence="1">Belongs to the peptidase M43B family.</text>
</comment>
<dbReference type="Gene3D" id="3.40.390.10">
    <property type="entry name" value="Collagenase (Catalytic Domain)"/>
    <property type="match status" value="1"/>
</dbReference>
<dbReference type="GO" id="GO:0008237">
    <property type="term" value="F:metallopeptidase activity"/>
    <property type="evidence" value="ECO:0007669"/>
    <property type="project" value="InterPro"/>
</dbReference>
<comment type="caution">
    <text evidence="4">The sequence shown here is derived from an EMBL/GenBank/DDBJ whole genome shotgun (WGS) entry which is preliminary data.</text>
</comment>
<dbReference type="OrthoDB" id="540960at2759"/>
<evidence type="ECO:0000256" key="3">
    <source>
        <dbReference type="SAM" id="SignalP"/>
    </source>
</evidence>
<feature type="signal peptide" evidence="3">
    <location>
        <begin position="1"/>
        <end position="21"/>
    </location>
</feature>
<feature type="region of interest" description="Disordered" evidence="2">
    <location>
        <begin position="927"/>
        <end position="1059"/>
    </location>
</feature>
<sequence length="1059" mass="113619">MRLLCGFLLLVLSSWQRIVSGQHLTPLVPSLDERTSGEPLRSQYQGASRLPPFLKVGDASVQDAETSQRLYQQAAVASAVAYLLHGAAEPLSLADGSSNALLPYLDPPILRRYAAGPRRRASPTAELLYGLALDLTTTTTTPGMYGGGGGEVLQGACQYGLYKALRATFAWVRDNVPLRLVQSPAASAGPADTAAAASYSLAVPDPDRMPDAELSRAVLAAVSDPQQLGGADGDVAPLLLVEGGSGGGCGGLLSAEAFAGAVPRVAAALAGLHEDLPVLQSLGALLSEQSSRQRDRESGGGSASGSAAGIQELESLSRPHRNSRRRLVWLDADGEQRTLEVADDAAAVGGAAALAGPAALAGVPEALFDDAIRELAARRRQQAVRMAAGRARQLQAARGGSSDSSSSRFTFKLPPPSFKVAPPAKLPKLLVPLIFHVMLYRDVGGGIGPAGYDNSLSYINRLVRLANYMAAPTNIQFYTKEARHDPTKYPYLLLRDRRTWLDMPTCNGTVTTVCLENGPYMGSIVADWPRSINVFVASDADNTDAPLGYAFVPGSDMWANQGHAFITWDLMVPAGYNGPSLYYGGSRVLLHELFHHLGLLHPFGPGNDDDDAEGGSARSCSDDDYVSDTPGMLGSAYSSNFYSTAVAYCMERFWETYGGDWEATYARWSGGLGTPQADMNAWADSCPTKAGYDLLGNYMTYNTPVCFAALGHFTRGQAEMAHYVTAELNPIIYAWGQYYAAVSPSPPPQSPPPPEARIDPCNVTQRSCACKQSWDFYGDTYSSCSVLPGNEGLWCEVLDQTSCPDCAGNKNRTVPCVRKCSGTEWMCKKRGPRPPPPPPLPPSPPPTPPPPPPRAVPDKCKVTSNGCKCRNTWQYNGKYWSGCASPDGDKRLWCQVEPSCPDYGYDSYLFYCDRSLTLDSCRVQPVSISQTRSRADPPPAPPPPPANAISGSSSSQPPPPARKQPSSRLPPRPAVGVNTSRAPPRPRPPAQQPRPPAAQQPLPPRPAAQQPPPSPQNLRPPASQQPPANDRPPPRRRRLRQQESEQHGGRLSRQQQQQH</sequence>
<feature type="compositionally biased region" description="Pro residues" evidence="2">
    <location>
        <begin position="833"/>
        <end position="855"/>
    </location>
</feature>
<organism evidence="4 5">
    <name type="scientific">Chlamydomonas schloesseri</name>
    <dbReference type="NCBI Taxonomy" id="2026947"/>
    <lineage>
        <taxon>Eukaryota</taxon>
        <taxon>Viridiplantae</taxon>
        <taxon>Chlorophyta</taxon>
        <taxon>core chlorophytes</taxon>
        <taxon>Chlorophyceae</taxon>
        <taxon>CS clade</taxon>
        <taxon>Chlamydomonadales</taxon>
        <taxon>Chlamydomonadaceae</taxon>
        <taxon>Chlamydomonas</taxon>
    </lineage>
</organism>
<evidence type="ECO:0000256" key="1">
    <source>
        <dbReference type="ARBA" id="ARBA00008721"/>
    </source>
</evidence>
<evidence type="ECO:0000313" key="4">
    <source>
        <dbReference type="EMBL" id="KAG2444049.1"/>
    </source>
</evidence>
<dbReference type="SUPFAM" id="SSF55486">
    <property type="entry name" value="Metalloproteases ('zincins'), catalytic domain"/>
    <property type="match status" value="1"/>
</dbReference>
<reference evidence="4" key="1">
    <citation type="journal article" date="2020" name="bioRxiv">
        <title>Comparative genomics of Chlamydomonas.</title>
        <authorList>
            <person name="Craig R.J."/>
            <person name="Hasan A.R."/>
            <person name="Ness R.W."/>
            <person name="Keightley P.D."/>
        </authorList>
    </citation>
    <scope>NUCLEOTIDE SEQUENCE</scope>
    <source>
        <strain evidence="4">CCAP 11/173</strain>
    </source>
</reference>
<dbReference type="AlphaFoldDB" id="A0A835WB14"/>
<dbReference type="PANTHER" id="PTHR47466">
    <property type="match status" value="1"/>
</dbReference>
<dbReference type="EMBL" id="JAEHOD010000030">
    <property type="protein sequence ID" value="KAG2444049.1"/>
    <property type="molecule type" value="Genomic_DNA"/>
</dbReference>
<evidence type="ECO:0000256" key="2">
    <source>
        <dbReference type="SAM" id="MobiDB-lite"/>
    </source>
</evidence>
<feature type="chain" id="PRO_5032609389" description="Peptidase M43 pregnancy-associated plasma-A domain-containing protein" evidence="3">
    <location>
        <begin position="22"/>
        <end position="1059"/>
    </location>
</feature>